<keyword evidence="1" id="KW-0547">Nucleotide-binding</keyword>
<keyword evidence="1 3" id="KW-0347">Helicase</keyword>
<dbReference type="GO" id="GO:0016887">
    <property type="term" value="F:ATP hydrolysis activity"/>
    <property type="evidence" value="ECO:0007669"/>
    <property type="project" value="RHEA"/>
</dbReference>
<evidence type="ECO:0000256" key="1">
    <source>
        <dbReference type="RuleBase" id="RU363044"/>
    </source>
</evidence>
<keyword evidence="1" id="KW-0233">DNA recombination</keyword>
<comment type="caution">
    <text evidence="3">The sequence shown here is derived from an EMBL/GenBank/DDBJ whole genome shotgun (WGS) entry which is preliminary data.</text>
</comment>
<dbReference type="AlphaFoldDB" id="A0A2U1M0H2"/>
<dbReference type="Pfam" id="PF05970">
    <property type="entry name" value="PIF1"/>
    <property type="match status" value="1"/>
</dbReference>
<dbReference type="EMBL" id="PKPP01006974">
    <property type="protein sequence ID" value="PWA54758.1"/>
    <property type="molecule type" value="Genomic_DNA"/>
</dbReference>
<evidence type="ECO:0000259" key="2">
    <source>
        <dbReference type="Pfam" id="PF05970"/>
    </source>
</evidence>
<comment type="catalytic activity">
    <reaction evidence="1">
        <text>ATP + H2O = ADP + phosphate + H(+)</text>
        <dbReference type="Rhea" id="RHEA:13065"/>
        <dbReference type="ChEBI" id="CHEBI:15377"/>
        <dbReference type="ChEBI" id="CHEBI:15378"/>
        <dbReference type="ChEBI" id="CHEBI:30616"/>
        <dbReference type="ChEBI" id="CHEBI:43474"/>
        <dbReference type="ChEBI" id="CHEBI:456216"/>
        <dbReference type="EC" id="5.6.2.3"/>
    </reaction>
</comment>
<dbReference type="STRING" id="35608.A0A2U1M0H2"/>
<keyword evidence="4" id="KW-1185">Reference proteome</keyword>
<evidence type="ECO:0000313" key="4">
    <source>
        <dbReference type="Proteomes" id="UP000245207"/>
    </source>
</evidence>
<name>A0A2U1M0H2_ARTAN</name>
<dbReference type="GO" id="GO:0006310">
    <property type="term" value="P:DNA recombination"/>
    <property type="evidence" value="ECO:0007669"/>
    <property type="project" value="UniProtKB-KW"/>
</dbReference>
<accession>A0A2U1M0H2</accession>
<reference evidence="3 4" key="1">
    <citation type="journal article" date="2018" name="Mol. Plant">
        <title>The genome of Artemisia annua provides insight into the evolution of Asteraceae family and artemisinin biosynthesis.</title>
        <authorList>
            <person name="Shen Q."/>
            <person name="Zhang L."/>
            <person name="Liao Z."/>
            <person name="Wang S."/>
            <person name="Yan T."/>
            <person name="Shi P."/>
            <person name="Liu M."/>
            <person name="Fu X."/>
            <person name="Pan Q."/>
            <person name="Wang Y."/>
            <person name="Lv Z."/>
            <person name="Lu X."/>
            <person name="Zhang F."/>
            <person name="Jiang W."/>
            <person name="Ma Y."/>
            <person name="Chen M."/>
            <person name="Hao X."/>
            <person name="Li L."/>
            <person name="Tang Y."/>
            <person name="Lv G."/>
            <person name="Zhou Y."/>
            <person name="Sun X."/>
            <person name="Brodelius P.E."/>
            <person name="Rose J.K.C."/>
            <person name="Tang K."/>
        </authorList>
    </citation>
    <scope>NUCLEOTIDE SEQUENCE [LARGE SCALE GENOMIC DNA]</scope>
    <source>
        <strain evidence="4">cv. Huhao1</strain>
        <tissue evidence="3">Leaf</tissue>
    </source>
</reference>
<comment type="cofactor">
    <cofactor evidence="1">
        <name>Mg(2+)</name>
        <dbReference type="ChEBI" id="CHEBI:18420"/>
    </cofactor>
</comment>
<keyword evidence="1" id="KW-0227">DNA damage</keyword>
<dbReference type="OrthoDB" id="1931557at2759"/>
<dbReference type="InterPro" id="IPR027417">
    <property type="entry name" value="P-loop_NTPase"/>
</dbReference>
<organism evidence="3 4">
    <name type="scientific">Artemisia annua</name>
    <name type="common">Sweet wormwood</name>
    <dbReference type="NCBI Taxonomy" id="35608"/>
    <lineage>
        <taxon>Eukaryota</taxon>
        <taxon>Viridiplantae</taxon>
        <taxon>Streptophyta</taxon>
        <taxon>Embryophyta</taxon>
        <taxon>Tracheophyta</taxon>
        <taxon>Spermatophyta</taxon>
        <taxon>Magnoliopsida</taxon>
        <taxon>eudicotyledons</taxon>
        <taxon>Gunneridae</taxon>
        <taxon>Pentapetalae</taxon>
        <taxon>asterids</taxon>
        <taxon>campanulids</taxon>
        <taxon>Asterales</taxon>
        <taxon>Asteraceae</taxon>
        <taxon>Asteroideae</taxon>
        <taxon>Anthemideae</taxon>
        <taxon>Artemisiinae</taxon>
        <taxon>Artemisia</taxon>
    </lineage>
</organism>
<dbReference type="Gene3D" id="3.40.50.300">
    <property type="entry name" value="P-loop containing nucleotide triphosphate hydrolases"/>
    <property type="match status" value="1"/>
</dbReference>
<sequence>MFGQQLRDVFVTILMFCDVSRSLKLCEENWEFLSEDILHKKRKMFDYPNLELTDEQLQNYCLVEIQELLNRYERSLQDFQDLPLPDPMLLTNMDNRLIREALDYDMKKSKIEHQELHSLLNPEQRLIYEEVIEPVNGKKGNFYFVYGPGGTGKTFLYNTIISWLRSERKIMLNCRRIFRRENGT</sequence>
<keyword evidence="1" id="KW-0067">ATP-binding</keyword>
<keyword evidence="1" id="KW-0234">DNA repair</keyword>
<evidence type="ECO:0000313" key="3">
    <source>
        <dbReference type="EMBL" id="PWA54758.1"/>
    </source>
</evidence>
<dbReference type="GO" id="GO:0000723">
    <property type="term" value="P:telomere maintenance"/>
    <property type="evidence" value="ECO:0007669"/>
    <property type="project" value="InterPro"/>
</dbReference>
<feature type="domain" description="DNA helicase Pif1-like DEAD-box helicase" evidence="2">
    <location>
        <begin position="120"/>
        <end position="173"/>
    </location>
</feature>
<dbReference type="PANTHER" id="PTHR10492:SF57">
    <property type="entry name" value="ATP-DEPENDENT DNA HELICASE"/>
    <property type="match status" value="1"/>
</dbReference>
<dbReference type="Proteomes" id="UP000245207">
    <property type="component" value="Unassembled WGS sequence"/>
</dbReference>
<dbReference type="GO" id="GO:0006281">
    <property type="term" value="P:DNA repair"/>
    <property type="evidence" value="ECO:0007669"/>
    <property type="project" value="UniProtKB-KW"/>
</dbReference>
<dbReference type="GO" id="GO:0005524">
    <property type="term" value="F:ATP binding"/>
    <property type="evidence" value="ECO:0007669"/>
    <property type="project" value="UniProtKB-KW"/>
</dbReference>
<gene>
    <name evidence="3" type="ORF">CTI12_AA434280</name>
</gene>
<dbReference type="InterPro" id="IPR010285">
    <property type="entry name" value="DNA_helicase_pif1-like_DEAD"/>
</dbReference>
<dbReference type="EC" id="5.6.2.3" evidence="1"/>
<comment type="similarity">
    <text evidence="1">Belongs to the helicase family.</text>
</comment>
<dbReference type="GO" id="GO:0043139">
    <property type="term" value="F:5'-3' DNA helicase activity"/>
    <property type="evidence" value="ECO:0007669"/>
    <property type="project" value="UniProtKB-EC"/>
</dbReference>
<dbReference type="PANTHER" id="PTHR10492">
    <property type="match status" value="1"/>
</dbReference>
<keyword evidence="1" id="KW-0378">Hydrolase</keyword>
<proteinExistence type="inferred from homology"/>
<dbReference type="SUPFAM" id="SSF52540">
    <property type="entry name" value="P-loop containing nucleoside triphosphate hydrolases"/>
    <property type="match status" value="1"/>
</dbReference>
<protein>
    <recommendedName>
        <fullName evidence="1">ATP-dependent DNA helicase</fullName>
        <ecNumber evidence="1">5.6.2.3</ecNumber>
    </recommendedName>
</protein>